<feature type="compositionally biased region" description="Low complexity" evidence="6">
    <location>
        <begin position="427"/>
        <end position="440"/>
    </location>
</feature>
<dbReference type="PANTHER" id="PTHR30213:SF0">
    <property type="entry name" value="UPF0761 MEMBRANE PROTEIN YIHY"/>
    <property type="match status" value="1"/>
</dbReference>
<feature type="transmembrane region" description="Helical" evidence="7">
    <location>
        <begin position="264"/>
        <end position="289"/>
    </location>
</feature>
<feature type="region of interest" description="Disordered" evidence="6">
    <location>
        <begin position="1"/>
        <end position="111"/>
    </location>
</feature>
<dbReference type="Pfam" id="PF03631">
    <property type="entry name" value="Virul_fac_BrkB"/>
    <property type="match status" value="1"/>
</dbReference>
<dbReference type="GO" id="GO:0005886">
    <property type="term" value="C:plasma membrane"/>
    <property type="evidence" value="ECO:0007669"/>
    <property type="project" value="UniProtKB-SubCell"/>
</dbReference>
<keyword evidence="5 7" id="KW-0472">Membrane</keyword>
<evidence type="ECO:0000256" key="6">
    <source>
        <dbReference type="SAM" id="MobiDB-lite"/>
    </source>
</evidence>
<evidence type="ECO:0000313" key="9">
    <source>
        <dbReference type="Proteomes" id="UP000002484"/>
    </source>
</evidence>
<organism evidence="8 9">
    <name type="scientific">Pseudofrankia inefficax (strain DSM 45817 / CECT 9037 / DDB 130130 / EuI1c)</name>
    <name type="common">Frankia inefficax</name>
    <dbReference type="NCBI Taxonomy" id="298654"/>
    <lineage>
        <taxon>Bacteria</taxon>
        <taxon>Bacillati</taxon>
        <taxon>Actinomycetota</taxon>
        <taxon>Actinomycetes</taxon>
        <taxon>Frankiales</taxon>
        <taxon>Frankiaceae</taxon>
        <taxon>Pseudofrankia</taxon>
    </lineage>
</organism>
<dbReference type="STRING" id="298654.FraEuI1c_1173"/>
<dbReference type="eggNOG" id="COG1295">
    <property type="taxonomic scope" value="Bacteria"/>
</dbReference>
<evidence type="ECO:0000313" key="8">
    <source>
        <dbReference type="EMBL" id="ADP79245.1"/>
    </source>
</evidence>
<dbReference type="InterPro" id="IPR017039">
    <property type="entry name" value="Virul_fac_BrkB"/>
</dbReference>
<dbReference type="InParanoid" id="E3J167"/>
<feature type="region of interest" description="Disordered" evidence="6">
    <location>
        <begin position="404"/>
        <end position="452"/>
    </location>
</feature>
<dbReference type="Proteomes" id="UP000002484">
    <property type="component" value="Chromosome"/>
</dbReference>
<feature type="transmembrane region" description="Helical" evidence="7">
    <location>
        <begin position="339"/>
        <end position="357"/>
    </location>
</feature>
<sequence length="452" mass="47082">MTTANERAPVVVPSPVRGAGSHETPPAEHRSTSIHHAAAHPAGEPPGPSSARRRSSNGRPEPDQRDRPAGDATTPSGAAGPPNGATTSSAAGTAAQKADGGPAGDGSGQAPAVPLVHRVVAATRLHAADAGRVAARAMSNAWRDRVLGLAAEAGFWQLLSLPPLLLALLGSIGYLGDALGSDAVNSIRNSLLRGADDLLTADVVDDVVRPTVDQILTHGRPDVISIGFVLSLWTGSTAMATFVNTITIAYGQRDLRSAVRSRIVALRLFIIQVITGIILLPALVLGPGLLAELLRAKHHPTIELLLKSAFWPVVAVVALTVLTSLYHQALPQRRPWRRALPGAVFALVGWLVGSYVLRLYLERVFGNELVYGSLAAPAAALLFFYITGLAVLLGAELNAALDQRRPGAPAPEAPQDDSVAKDPTPDSAPAASPEAGAEAARSQYVQDEPPDD</sequence>
<keyword evidence="4 7" id="KW-1133">Transmembrane helix</keyword>
<feature type="transmembrane region" description="Helical" evidence="7">
    <location>
        <begin position="309"/>
        <end position="327"/>
    </location>
</feature>
<comment type="subcellular location">
    <subcellularLocation>
        <location evidence="1">Cell membrane</location>
        <topology evidence="1">Multi-pass membrane protein</topology>
    </subcellularLocation>
</comment>
<evidence type="ECO:0000256" key="5">
    <source>
        <dbReference type="ARBA" id="ARBA00023136"/>
    </source>
</evidence>
<dbReference type="EMBL" id="CP002299">
    <property type="protein sequence ID" value="ADP79245.1"/>
    <property type="molecule type" value="Genomic_DNA"/>
</dbReference>
<dbReference type="KEGG" id="fri:FraEuI1c_1173"/>
<feature type="compositionally biased region" description="Basic and acidic residues" evidence="6">
    <location>
        <begin position="60"/>
        <end position="69"/>
    </location>
</feature>
<evidence type="ECO:0000256" key="1">
    <source>
        <dbReference type="ARBA" id="ARBA00004651"/>
    </source>
</evidence>
<accession>E3J167</accession>
<dbReference type="RefSeq" id="WP_013422366.1">
    <property type="nucleotide sequence ID" value="NC_014666.1"/>
</dbReference>
<name>E3J167_PSEI1</name>
<keyword evidence="9" id="KW-1185">Reference proteome</keyword>
<dbReference type="FunCoup" id="E3J167">
    <property type="interactions" value="1"/>
</dbReference>
<dbReference type="PANTHER" id="PTHR30213">
    <property type="entry name" value="INNER MEMBRANE PROTEIN YHJD"/>
    <property type="match status" value="1"/>
</dbReference>
<protein>
    <submittedName>
        <fullName evidence="8">Ribonuclease BN</fullName>
    </submittedName>
</protein>
<evidence type="ECO:0000256" key="3">
    <source>
        <dbReference type="ARBA" id="ARBA00022692"/>
    </source>
</evidence>
<reference evidence="8 9" key="1">
    <citation type="submission" date="2010-10" db="EMBL/GenBank/DDBJ databases">
        <title>Complete sequence of Frankia sp. EuI1c.</title>
        <authorList>
            <consortium name="US DOE Joint Genome Institute"/>
            <person name="Lucas S."/>
            <person name="Copeland A."/>
            <person name="Lapidus A."/>
            <person name="Cheng J.-F."/>
            <person name="Bruce D."/>
            <person name="Goodwin L."/>
            <person name="Pitluck S."/>
            <person name="Chertkov O."/>
            <person name="Detter J.C."/>
            <person name="Han C."/>
            <person name="Tapia R."/>
            <person name="Land M."/>
            <person name="Hauser L."/>
            <person name="Jeffries C."/>
            <person name="Kyrpides N."/>
            <person name="Ivanova N."/>
            <person name="Mikhailova N."/>
            <person name="Beauchemin N."/>
            <person name="Sen A."/>
            <person name="Sur S.A."/>
            <person name="Gtari M."/>
            <person name="Wall L."/>
            <person name="Tisa L."/>
            <person name="Woyke T."/>
        </authorList>
    </citation>
    <scope>NUCLEOTIDE SEQUENCE [LARGE SCALE GENOMIC DNA]</scope>
    <source>
        <strain evidence="9">DSM 45817 / CECT 9037 / EuI1c</strain>
    </source>
</reference>
<dbReference type="HOGENOM" id="CLU_045539_2_1_11"/>
<dbReference type="AlphaFoldDB" id="E3J167"/>
<proteinExistence type="predicted"/>
<keyword evidence="3 7" id="KW-0812">Transmembrane</keyword>
<feature type="transmembrane region" description="Helical" evidence="7">
    <location>
        <begin position="146"/>
        <end position="169"/>
    </location>
</feature>
<gene>
    <name evidence="8" type="ordered locus">FraEuI1c_1173</name>
</gene>
<evidence type="ECO:0000256" key="2">
    <source>
        <dbReference type="ARBA" id="ARBA00022475"/>
    </source>
</evidence>
<feature type="compositionally biased region" description="Low complexity" evidence="6">
    <location>
        <begin position="84"/>
        <end position="95"/>
    </location>
</feature>
<evidence type="ECO:0000256" key="4">
    <source>
        <dbReference type="ARBA" id="ARBA00022989"/>
    </source>
</evidence>
<feature type="transmembrane region" description="Helical" evidence="7">
    <location>
        <begin position="223"/>
        <end position="243"/>
    </location>
</feature>
<keyword evidence="2" id="KW-1003">Cell membrane</keyword>
<evidence type="ECO:0000256" key="7">
    <source>
        <dbReference type="SAM" id="Phobius"/>
    </source>
</evidence>
<feature type="transmembrane region" description="Helical" evidence="7">
    <location>
        <begin position="369"/>
        <end position="395"/>
    </location>
</feature>